<name>A0A921RA95_SORBI</name>
<proteinExistence type="predicted"/>
<reference evidence="2" key="2">
    <citation type="submission" date="2020-10" db="EMBL/GenBank/DDBJ databases">
        <authorList>
            <person name="Cooper E.A."/>
            <person name="Brenton Z.W."/>
            <person name="Flinn B.S."/>
            <person name="Jenkins J."/>
            <person name="Shu S."/>
            <person name="Flowers D."/>
            <person name="Luo F."/>
            <person name="Wang Y."/>
            <person name="Xia P."/>
            <person name="Barry K."/>
            <person name="Daum C."/>
            <person name="Lipzen A."/>
            <person name="Yoshinaga Y."/>
            <person name="Schmutz J."/>
            <person name="Saski C."/>
            <person name="Vermerris W."/>
            <person name="Kresovich S."/>
        </authorList>
    </citation>
    <scope>NUCLEOTIDE SEQUENCE</scope>
</reference>
<comment type="caution">
    <text evidence="2">The sequence shown here is derived from an EMBL/GenBank/DDBJ whole genome shotgun (WGS) entry which is preliminary data.</text>
</comment>
<evidence type="ECO:0008006" key="4">
    <source>
        <dbReference type="Google" id="ProtNLM"/>
    </source>
</evidence>
<protein>
    <recommendedName>
        <fullName evidence="4">DUF4228 domain-containing protein</fullName>
    </recommendedName>
</protein>
<feature type="region of interest" description="Disordered" evidence="1">
    <location>
        <begin position="242"/>
        <end position="287"/>
    </location>
</feature>
<sequence length="287" mass="30315">MHAPHPTNSAACFHPGLRLPRRSYTYTPSRWPPRRRLISSDLLIPPRLSSLTAIEVGDCVFMGNTPSCILLAVAAPAAGGGGRASSSSSSAAAAAATNTTTKVIHADGTVTRLARPVRASELMLDHPGQFVCDARRLAVGCRVPGVAADELLQPRHACYFLLPMDMLYSVLTDDEMAALSDSHAATAAAASAWKRIRVTTAPHPHRGAPDRRHVRRGPAKDEPCSDGARVYPMLGLLATGDLGADNNNKPQLRAGRPAGKSGGGGGGAGLRRHRPWQPVLDTIEEVP</sequence>
<dbReference type="InterPro" id="IPR025322">
    <property type="entry name" value="PADRE_dom"/>
</dbReference>
<dbReference type="PANTHER" id="PTHR33052">
    <property type="entry name" value="DUF4228 DOMAIN PROTEIN-RELATED"/>
    <property type="match status" value="1"/>
</dbReference>
<organism evidence="2 3">
    <name type="scientific">Sorghum bicolor</name>
    <name type="common">Sorghum</name>
    <name type="synonym">Sorghum vulgare</name>
    <dbReference type="NCBI Taxonomy" id="4558"/>
    <lineage>
        <taxon>Eukaryota</taxon>
        <taxon>Viridiplantae</taxon>
        <taxon>Streptophyta</taxon>
        <taxon>Embryophyta</taxon>
        <taxon>Tracheophyta</taxon>
        <taxon>Spermatophyta</taxon>
        <taxon>Magnoliopsida</taxon>
        <taxon>Liliopsida</taxon>
        <taxon>Poales</taxon>
        <taxon>Poaceae</taxon>
        <taxon>PACMAD clade</taxon>
        <taxon>Panicoideae</taxon>
        <taxon>Andropogonodae</taxon>
        <taxon>Andropogoneae</taxon>
        <taxon>Sorghinae</taxon>
        <taxon>Sorghum</taxon>
    </lineage>
</organism>
<dbReference type="AlphaFoldDB" id="A0A921RA95"/>
<evidence type="ECO:0000313" key="2">
    <source>
        <dbReference type="EMBL" id="KAG0536864.1"/>
    </source>
</evidence>
<dbReference type="Proteomes" id="UP000807115">
    <property type="component" value="Chromosome 3"/>
</dbReference>
<dbReference type="EMBL" id="CM027682">
    <property type="protein sequence ID" value="KAG0536864.1"/>
    <property type="molecule type" value="Genomic_DNA"/>
</dbReference>
<dbReference type="Pfam" id="PF14009">
    <property type="entry name" value="PADRE"/>
    <property type="match status" value="1"/>
</dbReference>
<accession>A0A921RA95</accession>
<reference evidence="2" key="1">
    <citation type="journal article" date="2019" name="BMC Genomics">
        <title>A new reference genome for Sorghum bicolor reveals high levels of sequence similarity between sweet and grain genotypes: implications for the genetics of sugar metabolism.</title>
        <authorList>
            <person name="Cooper E.A."/>
            <person name="Brenton Z.W."/>
            <person name="Flinn B.S."/>
            <person name="Jenkins J."/>
            <person name="Shu S."/>
            <person name="Flowers D."/>
            <person name="Luo F."/>
            <person name="Wang Y."/>
            <person name="Xia P."/>
            <person name="Barry K."/>
            <person name="Daum C."/>
            <person name="Lipzen A."/>
            <person name="Yoshinaga Y."/>
            <person name="Schmutz J."/>
            <person name="Saski C."/>
            <person name="Vermerris W."/>
            <person name="Kresovich S."/>
        </authorList>
    </citation>
    <scope>NUCLEOTIDE SEQUENCE</scope>
</reference>
<gene>
    <name evidence="2" type="ORF">BDA96_03G098500</name>
</gene>
<feature type="region of interest" description="Disordered" evidence="1">
    <location>
        <begin position="200"/>
        <end position="227"/>
    </location>
</feature>
<evidence type="ECO:0000256" key="1">
    <source>
        <dbReference type="SAM" id="MobiDB-lite"/>
    </source>
</evidence>
<feature type="compositionally biased region" description="Gly residues" evidence="1">
    <location>
        <begin position="260"/>
        <end position="269"/>
    </location>
</feature>
<evidence type="ECO:0000313" key="3">
    <source>
        <dbReference type="Proteomes" id="UP000807115"/>
    </source>
</evidence>